<gene>
    <name evidence="1" type="ORF">B0T22DRAFT_112117</name>
</gene>
<reference evidence="1" key="1">
    <citation type="journal article" date="2023" name="Mol. Phylogenet. Evol.">
        <title>Genome-scale phylogeny and comparative genomics of the fungal order Sordariales.</title>
        <authorList>
            <person name="Hensen N."/>
            <person name="Bonometti L."/>
            <person name="Westerberg I."/>
            <person name="Brannstrom I.O."/>
            <person name="Guillou S."/>
            <person name="Cros-Aarteil S."/>
            <person name="Calhoun S."/>
            <person name="Haridas S."/>
            <person name="Kuo A."/>
            <person name="Mondo S."/>
            <person name="Pangilinan J."/>
            <person name="Riley R."/>
            <person name="LaButti K."/>
            <person name="Andreopoulos B."/>
            <person name="Lipzen A."/>
            <person name="Chen C."/>
            <person name="Yan M."/>
            <person name="Daum C."/>
            <person name="Ng V."/>
            <person name="Clum A."/>
            <person name="Steindorff A."/>
            <person name="Ohm R.A."/>
            <person name="Martin F."/>
            <person name="Silar P."/>
            <person name="Natvig D.O."/>
            <person name="Lalanne C."/>
            <person name="Gautier V."/>
            <person name="Ament-Velasquez S.L."/>
            <person name="Kruys A."/>
            <person name="Hutchinson M.I."/>
            <person name="Powell A.J."/>
            <person name="Barry K."/>
            <person name="Miller A.N."/>
            <person name="Grigoriev I.V."/>
            <person name="Debuchy R."/>
            <person name="Gladieux P."/>
            <person name="Hiltunen Thoren M."/>
            <person name="Johannesson H."/>
        </authorList>
    </citation>
    <scope>NUCLEOTIDE SEQUENCE</scope>
    <source>
        <strain evidence="1">CBS 314.62</strain>
    </source>
</reference>
<organism evidence="1 2">
    <name type="scientific">Podospora appendiculata</name>
    <dbReference type="NCBI Taxonomy" id="314037"/>
    <lineage>
        <taxon>Eukaryota</taxon>
        <taxon>Fungi</taxon>
        <taxon>Dikarya</taxon>
        <taxon>Ascomycota</taxon>
        <taxon>Pezizomycotina</taxon>
        <taxon>Sordariomycetes</taxon>
        <taxon>Sordariomycetidae</taxon>
        <taxon>Sordariales</taxon>
        <taxon>Podosporaceae</taxon>
        <taxon>Podospora</taxon>
    </lineage>
</organism>
<dbReference type="Proteomes" id="UP001270362">
    <property type="component" value="Unassembled WGS sequence"/>
</dbReference>
<comment type="caution">
    <text evidence="1">The sequence shown here is derived from an EMBL/GenBank/DDBJ whole genome shotgun (WGS) entry which is preliminary data.</text>
</comment>
<accession>A0AAE0XLD0</accession>
<evidence type="ECO:0000313" key="2">
    <source>
        <dbReference type="Proteomes" id="UP001270362"/>
    </source>
</evidence>
<proteinExistence type="predicted"/>
<keyword evidence="2" id="KW-1185">Reference proteome</keyword>
<dbReference type="AlphaFoldDB" id="A0AAE0XLD0"/>
<evidence type="ECO:0000313" key="1">
    <source>
        <dbReference type="EMBL" id="KAK3695583.1"/>
    </source>
</evidence>
<dbReference type="EMBL" id="JAULSO010000001">
    <property type="protein sequence ID" value="KAK3695583.1"/>
    <property type="molecule type" value="Genomic_DNA"/>
</dbReference>
<sequence length="97" mass="10549">MAWCACLSILCLGAELLFRDGGRSVHISMSLREAFLCHCAICLPAPTGLHTGCLKKGNQVRGSRRCWRVLVGIGFVTRYLQVGSQQPLTGISILDCI</sequence>
<reference evidence="1" key="2">
    <citation type="submission" date="2023-06" db="EMBL/GenBank/DDBJ databases">
        <authorList>
            <consortium name="Lawrence Berkeley National Laboratory"/>
            <person name="Haridas S."/>
            <person name="Hensen N."/>
            <person name="Bonometti L."/>
            <person name="Westerberg I."/>
            <person name="Brannstrom I.O."/>
            <person name="Guillou S."/>
            <person name="Cros-Aarteil S."/>
            <person name="Calhoun S."/>
            <person name="Kuo A."/>
            <person name="Mondo S."/>
            <person name="Pangilinan J."/>
            <person name="Riley R."/>
            <person name="Labutti K."/>
            <person name="Andreopoulos B."/>
            <person name="Lipzen A."/>
            <person name="Chen C."/>
            <person name="Yanf M."/>
            <person name="Daum C."/>
            <person name="Ng V."/>
            <person name="Clum A."/>
            <person name="Steindorff A."/>
            <person name="Ohm R."/>
            <person name="Martin F."/>
            <person name="Silar P."/>
            <person name="Natvig D."/>
            <person name="Lalanne C."/>
            <person name="Gautier V."/>
            <person name="Ament-Velasquez S.L."/>
            <person name="Kruys A."/>
            <person name="Hutchinson M.I."/>
            <person name="Powell A.J."/>
            <person name="Barry K."/>
            <person name="Miller A.N."/>
            <person name="Grigoriev I.V."/>
            <person name="Debuchy R."/>
            <person name="Gladieux P."/>
            <person name="Thoren M.H."/>
            <person name="Johannesson H."/>
        </authorList>
    </citation>
    <scope>NUCLEOTIDE SEQUENCE</scope>
    <source>
        <strain evidence="1">CBS 314.62</strain>
    </source>
</reference>
<protein>
    <submittedName>
        <fullName evidence="1">Uncharacterized protein</fullName>
    </submittedName>
</protein>
<name>A0AAE0XLD0_9PEZI</name>